<dbReference type="Gene3D" id="6.10.340.10">
    <property type="match status" value="1"/>
</dbReference>
<evidence type="ECO:0000256" key="1">
    <source>
        <dbReference type="SAM" id="Phobius"/>
    </source>
</evidence>
<dbReference type="EMBL" id="JAELXS010000016">
    <property type="protein sequence ID" value="MBJ6123553.1"/>
    <property type="molecule type" value="Genomic_DNA"/>
</dbReference>
<keyword evidence="1" id="KW-0472">Membrane</keyword>
<name>A0ABS0XU30_9SPHN</name>
<organism evidence="2 3">
    <name type="scientific">Sphingomonas mollis</name>
    <dbReference type="NCBI Taxonomy" id="2795726"/>
    <lineage>
        <taxon>Bacteria</taxon>
        <taxon>Pseudomonadati</taxon>
        <taxon>Pseudomonadota</taxon>
        <taxon>Alphaproteobacteria</taxon>
        <taxon>Sphingomonadales</taxon>
        <taxon>Sphingomonadaceae</taxon>
        <taxon>Sphingomonas</taxon>
    </lineage>
</organism>
<feature type="non-terminal residue" evidence="2">
    <location>
        <position position="119"/>
    </location>
</feature>
<comment type="caution">
    <text evidence="2">The sequence shown here is derived from an EMBL/GenBank/DDBJ whole genome shotgun (WGS) entry which is preliminary data.</text>
</comment>
<dbReference type="Proteomes" id="UP000640426">
    <property type="component" value="Unassembled WGS sequence"/>
</dbReference>
<feature type="transmembrane region" description="Helical" evidence="1">
    <location>
        <begin position="42"/>
        <end position="61"/>
    </location>
</feature>
<gene>
    <name evidence="2" type="ORF">JAO74_17370</name>
</gene>
<evidence type="ECO:0000313" key="3">
    <source>
        <dbReference type="Proteomes" id="UP000640426"/>
    </source>
</evidence>
<accession>A0ABS0XU30</accession>
<keyword evidence="1" id="KW-0812">Transmembrane</keyword>
<evidence type="ECO:0000313" key="2">
    <source>
        <dbReference type="EMBL" id="MBJ6123553.1"/>
    </source>
</evidence>
<protein>
    <submittedName>
        <fullName evidence="2">Chemotaxis protein</fullName>
    </submittedName>
</protein>
<reference evidence="3" key="1">
    <citation type="submission" date="2020-12" db="EMBL/GenBank/DDBJ databases">
        <title>Hymenobacter sp.</title>
        <authorList>
            <person name="Kim M.K."/>
        </authorList>
    </citation>
    <scope>NUCLEOTIDE SEQUENCE [LARGE SCALE GENOMIC DNA]</scope>
    <source>
        <strain evidence="3">BT553</strain>
    </source>
</reference>
<proteinExistence type="predicted"/>
<feature type="transmembrane region" description="Helical" evidence="1">
    <location>
        <begin position="14"/>
        <end position="36"/>
    </location>
</feature>
<sequence length="119" mass="12603">MQWFTETAPVRQKLMIAFTGMTLLVALGVLVTLGAAVAGYPLVGLAGGVIVTIVAGLAGTWTRHAVADPYVATVARMEGLAAGDFDTPIAFTDYKDCVGRMTKAMFTFRETAITTQKQS</sequence>
<keyword evidence="3" id="KW-1185">Reference proteome</keyword>
<keyword evidence="1" id="KW-1133">Transmembrane helix</keyword>